<dbReference type="NCBIfam" id="TIGR01845">
    <property type="entry name" value="outer_NodT"/>
    <property type="match status" value="1"/>
</dbReference>
<evidence type="ECO:0000313" key="3">
    <source>
        <dbReference type="EMBL" id="QFY44736.1"/>
    </source>
</evidence>
<evidence type="ECO:0000313" key="4">
    <source>
        <dbReference type="Proteomes" id="UP000325755"/>
    </source>
</evidence>
<accession>A0A5Q0BST2</accession>
<gene>
    <name evidence="3" type="ORF">F6R98_20625</name>
</gene>
<dbReference type="PANTHER" id="PTHR30203:SF25">
    <property type="entry name" value="OUTER MEMBRANE PROTEIN-RELATED"/>
    <property type="match status" value="1"/>
</dbReference>
<keyword evidence="2" id="KW-0449">Lipoprotein</keyword>
<evidence type="ECO:0000256" key="2">
    <source>
        <dbReference type="RuleBase" id="RU362097"/>
    </source>
</evidence>
<dbReference type="PANTHER" id="PTHR30203">
    <property type="entry name" value="OUTER MEMBRANE CATION EFFLUX PROTEIN"/>
    <property type="match status" value="1"/>
</dbReference>
<dbReference type="Gene3D" id="2.20.200.10">
    <property type="entry name" value="Outer membrane efflux proteins (OEP)"/>
    <property type="match status" value="1"/>
</dbReference>
<comment type="subcellular location">
    <subcellularLocation>
        <location evidence="2">Cell outer membrane</location>
        <topology evidence="2">Lipid-anchor</topology>
    </subcellularLocation>
</comment>
<dbReference type="PROSITE" id="PS51257">
    <property type="entry name" value="PROKAR_LIPOPROTEIN"/>
    <property type="match status" value="1"/>
</dbReference>
<dbReference type="OrthoDB" id="9770517at2"/>
<dbReference type="InParanoid" id="A0A5Q0BST2"/>
<sequence>MFCKELKETRAVPYKLLSYFLSLLISLLLSGCPAVGPDYARPETPVGDEFANKSAPFSALSQTDIAWWKQFDDDKLNRIITLTLAHNYDLKAALANIREARAQYVEAALDFLPTVTSHANYTMQQRSYSSLGSSKGIAPTNLNLYNTGFDMAWELDIFGRIRRNVESRDADIEVVEAQARDVMVSVIGEAARNYFELRGYQNQLAVAQKNAENQAKTFEITQLMLEGGRGTELDTSRAEAQMKTTQAIVPPLDTAIRKAIHRLSILTGQLPDALTEQLAVPQAIPRHPDVLNIGNPTELLRRRPDIQAAERTLASSTARVGVAVADLFPRLFFNGVMSLEAGALMGLGSAGSTAYSLGPSLRWEFLNIGRVHARIVGAEAHAEANLARYQQVVLNALEETENALVNYRNLRIRMEQLKLAASDSLEATELARLRYREGVSDFLNLLDAERRLLEDQDRLANSQTSAAAALATLYKALGGGWEVDEKAIKEYDHL</sequence>
<dbReference type="Gene3D" id="1.20.1600.10">
    <property type="entry name" value="Outer membrane efflux proteins (OEP)"/>
    <property type="match status" value="1"/>
</dbReference>
<evidence type="ECO:0000256" key="1">
    <source>
        <dbReference type="ARBA" id="ARBA00007613"/>
    </source>
</evidence>
<reference evidence="3 4" key="1">
    <citation type="submission" date="2019-09" db="EMBL/GenBank/DDBJ databases">
        <title>Ecophysiology of the spiral-shaped methanotroph Methylospira mobilis as revealed by the complete genome sequence.</title>
        <authorList>
            <person name="Oshkin I.Y."/>
            <person name="Dedysh S.N."/>
            <person name="Miroshnikov K."/>
            <person name="Danilova O.V."/>
            <person name="Hakobyan A."/>
            <person name="Liesack W."/>
        </authorList>
    </citation>
    <scope>NUCLEOTIDE SEQUENCE [LARGE SCALE GENOMIC DNA]</scope>
    <source>
        <strain evidence="3 4">Shm1</strain>
    </source>
</reference>
<dbReference type="AlphaFoldDB" id="A0A5Q0BST2"/>
<keyword evidence="4" id="KW-1185">Reference proteome</keyword>
<dbReference type="SUPFAM" id="SSF56954">
    <property type="entry name" value="Outer membrane efflux proteins (OEP)"/>
    <property type="match status" value="1"/>
</dbReference>
<proteinExistence type="inferred from homology"/>
<name>A0A5Q0BST2_9GAMM</name>
<comment type="similarity">
    <text evidence="1 2">Belongs to the outer membrane factor (OMF) (TC 1.B.17) family.</text>
</comment>
<keyword evidence="2" id="KW-0564">Palmitate</keyword>
<dbReference type="KEGG" id="mmob:F6R98_20625"/>
<protein>
    <submittedName>
        <fullName evidence="3">Efflux transporter outer membrane subunit</fullName>
    </submittedName>
</protein>
<keyword evidence="2" id="KW-0472">Membrane</keyword>
<organism evidence="3 4">
    <name type="scientific">Candidatus Methylospira mobilis</name>
    <dbReference type="NCBI Taxonomy" id="1808979"/>
    <lineage>
        <taxon>Bacteria</taxon>
        <taxon>Pseudomonadati</taxon>
        <taxon>Pseudomonadota</taxon>
        <taxon>Gammaproteobacteria</taxon>
        <taxon>Methylococcales</taxon>
        <taxon>Methylococcaceae</taxon>
        <taxon>Candidatus Methylospira</taxon>
    </lineage>
</organism>
<keyword evidence="2" id="KW-0812">Transmembrane</keyword>
<dbReference type="Proteomes" id="UP000325755">
    <property type="component" value="Chromosome"/>
</dbReference>
<dbReference type="InterPro" id="IPR010131">
    <property type="entry name" value="MdtP/NodT-like"/>
</dbReference>
<dbReference type="GO" id="GO:0009279">
    <property type="term" value="C:cell outer membrane"/>
    <property type="evidence" value="ECO:0007669"/>
    <property type="project" value="UniProtKB-SubCell"/>
</dbReference>
<dbReference type="Pfam" id="PF02321">
    <property type="entry name" value="OEP"/>
    <property type="match status" value="2"/>
</dbReference>
<keyword evidence="2" id="KW-1134">Transmembrane beta strand</keyword>
<dbReference type="InterPro" id="IPR003423">
    <property type="entry name" value="OMP_efflux"/>
</dbReference>
<dbReference type="EMBL" id="CP044205">
    <property type="protein sequence ID" value="QFY44736.1"/>
    <property type="molecule type" value="Genomic_DNA"/>
</dbReference>
<dbReference type="GO" id="GO:0015562">
    <property type="term" value="F:efflux transmembrane transporter activity"/>
    <property type="evidence" value="ECO:0007669"/>
    <property type="project" value="InterPro"/>
</dbReference>